<feature type="compositionally biased region" description="Polar residues" evidence="1">
    <location>
        <begin position="266"/>
        <end position="294"/>
    </location>
</feature>
<feature type="region of interest" description="Disordered" evidence="1">
    <location>
        <begin position="74"/>
        <end position="98"/>
    </location>
</feature>
<evidence type="ECO:0000313" key="3">
    <source>
        <dbReference type="EMBL" id="MBR7800493.1"/>
    </source>
</evidence>
<evidence type="ECO:0000313" key="4">
    <source>
        <dbReference type="Proteomes" id="UP000678545"/>
    </source>
</evidence>
<keyword evidence="2" id="KW-0812">Transmembrane</keyword>
<comment type="caution">
    <text evidence="3">The sequence shown here is derived from an EMBL/GenBank/DDBJ whole genome shotgun (WGS) entry which is preliminary data.</text>
</comment>
<gene>
    <name evidence="3" type="ORF">KDM90_10850</name>
</gene>
<feature type="region of interest" description="Disordered" evidence="1">
    <location>
        <begin position="264"/>
        <end position="304"/>
    </location>
</feature>
<evidence type="ECO:0000256" key="1">
    <source>
        <dbReference type="SAM" id="MobiDB-lite"/>
    </source>
</evidence>
<accession>A0A941IDY6</accession>
<keyword evidence="2" id="KW-1133">Transmembrane helix</keyword>
<dbReference type="AlphaFoldDB" id="A0A941IDY6"/>
<protein>
    <submittedName>
        <fullName evidence="3">Uncharacterized protein</fullName>
    </submittedName>
</protein>
<dbReference type="RefSeq" id="WP_212675624.1">
    <property type="nucleotide sequence ID" value="NZ_JAGSPJ010000004.1"/>
</dbReference>
<feature type="transmembrane region" description="Helical" evidence="2">
    <location>
        <begin position="146"/>
        <end position="165"/>
    </location>
</feature>
<proteinExistence type="predicted"/>
<dbReference type="Proteomes" id="UP000678545">
    <property type="component" value="Unassembled WGS sequence"/>
</dbReference>
<evidence type="ECO:0000256" key="2">
    <source>
        <dbReference type="SAM" id="Phobius"/>
    </source>
</evidence>
<keyword evidence="4" id="KW-1185">Reference proteome</keyword>
<keyword evidence="2" id="KW-0472">Membrane</keyword>
<name>A0A941IDY6_9BURK</name>
<sequence length="381" mass="41809">MDTSESTSYSAGLQRGIDGKAEDSPLFDLVSIFENDEQKKLRSEGHKEGLRIRAQNAVLAETLNSINEKQVESTLNNTVSSNSSEESSSYSSSSGSSDGGGLLNLVGLIGGAFALYYLYIFANKFWDYCSDWKLHTLLQDKYVAAYYYYLVIVPLKGFAGIASILKSIALTIGISDAWFTTTATIALVICGIIYAAVLLVAYYFLLLLPSVAFVQIKGLVTGDTNNRNDSYPITSFALIFAIIPLCLWGALSFKQKDRLEPDVATLGSQSESTNRSTESGYESRSKNNHNTIKPRTSIESKKSTPQIAQTELVSISPANQFATNKVPSNVVKTPESIAKEVKIEYGAKLDACIDKHNFGHTMDEILTTLCADEKKQYDLHR</sequence>
<feature type="transmembrane region" description="Helical" evidence="2">
    <location>
        <begin position="177"/>
        <end position="205"/>
    </location>
</feature>
<organism evidence="3 4">
    <name type="scientific">Undibacterium fentianense</name>
    <dbReference type="NCBI Taxonomy" id="2828728"/>
    <lineage>
        <taxon>Bacteria</taxon>
        <taxon>Pseudomonadati</taxon>
        <taxon>Pseudomonadota</taxon>
        <taxon>Betaproteobacteria</taxon>
        <taxon>Burkholderiales</taxon>
        <taxon>Oxalobacteraceae</taxon>
        <taxon>Undibacterium</taxon>
    </lineage>
</organism>
<feature type="transmembrane region" description="Helical" evidence="2">
    <location>
        <begin position="102"/>
        <end position="126"/>
    </location>
</feature>
<reference evidence="3" key="1">
    <citation type="submission" date="2021-04" db="EMBL/GenBank/DDBJ databases">
        <title>novel species isolated from subtropical streams in China.</title>
        <authorList>
            <person name="Lu H."/>
        </authorList>
    </citation>
    <scope>NUCLEOTIDE SEQUENCE</scope>
    <source>
        <strain evidence="3">FT137W</strain>
    </source>
</reference>
<feature type="transmembrane region" description="Helical" evidence="2">
    <location>
        <begin position="231"/>
        <end position="251"/>
    </location>
</feature>
<feature type="compositionally biased region" description="Low complexity" evidence="1">
    <location>
        <begin position="74"/>
        <end position="96"/>
    </location>
</feature>
<dbReference type="EMBL" id="JAGSPJ010000004">
    <property type="protein sequence ID" value="MBR7800493.1"/>
    <property type="molecule type" value="Genomic_DNA"/>
</dbReference>